<dbReference type="AlphaFoldDB" id="A0AA35V388"/>
<keyword evidence="1" id="KW-0472">Membrane</keyword>
<dbReference type="EMBL" id="OX465077">
    <property type="protein sequence ID" value="CAI9269614.1"/>
    <property type="molecule type" value="Genomic_DNA"/>
</dbReference>
<sequence length="110" mass="12606">MLSRSDFEGGLPVYRILPRLSGIARVRFRFRRRFLDRYNSAHGFSLSSSDFFGSASLSDLILFTLVAGVVVSPNQHLLVILFARLAVDSYLRYSGCFRDIMYGILRLRHN</sequence>
<evidence type="ECO:0000313" key="3">
    <source>
        <dbReference type="Proteomes" id="UP001177003"/>
    </source>
</evidence>
<protein>
    <submittedName>
        <fullName evidence="2">Uncharacterized protein</fullName>
    </submittedName>
</protein>
<keyword evidence="1" id="KW-0812">Transmembrane</keyword>
<reference evidence="2" key="1">
    <citation type="submission" date="2023-04" db="EMBL/GenBank/DDBJ databases">
        <authorList>
            <person name="Vijverberg K."/>
            <person name="Xiong W."/>
            <person name="Schranz E."/>
        </authorList>
    </citation>
    <scope>NUCLEOTIDE SEQUENCE</scope>
</reference>
<evidence type="ECO:0000313" key="2">
    <source>
        <dbReference type="EMBL" id="CAI9269614.1"/>
    </source>
</evidence>
<feature type="transmembrane region" description="Helical" evidence="1">
    <location>
        <begin position="60"/>
        <end position="83"/>
    </location>
</feature>
<organism evidence="2 3">
    <name type="scientific">Lactuca saligna</name>
    <name type="common">Willowleaf lettuce</name>
    <dbReference type="NCBI Taxonomy" id="75948"/>
    <lineage>
        <taxon>Eukaryota</taxon>
        <taxon>Viridiplantae</taxon>
        <taxon>Streptophyta</taxon>
        <taxon>Embryophyta</taxon>
        <taxon>Tracheophyta</taxon>
        <taxon>Spermatophyta</taxon>
        <taxon>Magnoliopsida</taxon>
        <taxon>eudicotyledons</taxon>
        <taxon>Gunneridae</taxon>
        <taxon>Pentapetalae</taxon>
        <taxon>asterids</taxon>
        <taxon>campanulids</taxon>
        <taxon>Asterales</taxon>
        <taxon>Asteraceae</taxon>
        <taxon>Cichorioideae</taxon>
        <taxon>Cichorieae</taxon>
        <taxon>Lactucinae</taxon>
        <taxon>Lactuca</taxon>
    </lineage>
</organism>
<accession>A0AA35V388</accession>
<name>A0AA35V388_LACSI</name>
<evidence type="ECO:0000256" key="1">
    <source>
        <dbReference type="SAM" id="Phobius"/>
    </source>
</evidence>
<keyword evidence="3" id="KW-1185">Reference proteome</keyword>
<dbReference type="Proteomes" id="UP001177003">
    <property type="component" value="Chromosome 1"/>
</dbReference>
<keyword evidence="1" id="KW-1133">Transmembrane helix</keyword>
<gene>
    <name evidence="2" type="ORF">LSALG_LOCUS9977</name>
</gene>
<proteinExistence type="predicted"/>